<comment type="caution">
    <text evidence="8">The sequence shown here is derived from an EMBL/GenBank/DDBJ whole genome shotgun (WGS) entry which is preliminary data.</text>
</comment>
<keyword evidence="3" id="KW-0479">Metal-binding</keyword>
<evidence type="ECO:0000256" key="6">
    <source>
        <dbReference type="SAM" id="MobiDB-lite"/>
    </source>
</evidence>
<dbReference type="Pfam" id="PF12496">
    <property type="entry name" value="BNIP2"/>
    <property type="match status" value="1"/>
</dbReference>
<comment type="subcellular location">
    <subcellularLocation>
        <location evidence="1">Cytoplasm</location>
    </subcellularLocation>
</comment>
<name>A0AAW2HDV8_9NEOP</name>
<sequence length="406" mass="46468">MSNGPVHEIPSMKDDPQDTIFNISYSDEEKTESLEENDVGRSEKGEESFCDSEINGEKSEESSPTITCDKNDGVSSTRSFLESLDLDVPSSYEVEPVDFPNSPFFSLPVQPNQCNVLSDEEEDKSIYQAQLLSNCQDVKLLKDNTVRNLGKKKVIPITNDIFLESRCDESSLDGSHTSADDPDLDAYLDSPDEIEDSIMERLGEEYVEPIPELSAEEEMREARSWKTCVIGGIERNIDLKVLEPYKRVVSHGGYLSQGSHNAIIVFSACFLPDRSRVDYDYVMKNLFMYVITTLDQLVTDDYVLIYLHGATSRSCMPKFNWLKQCYQMIDHKLRKNLKGLYLVHPTFWLKTLVVMTKPFISSKFSKKLFFIYSLNELYRTIPLEQASIPDRVKKYDQLKQSLEKGY</sequence>
<dbReference type="PANTHER" id="PTHR12112:SF22">
    <property type="entry name" value="MANGANESE-DEPENDENT INORGANIC PYROPHOSPHATASE-RELATED"/>
    <property type="match status" value="1"/>
</dbReference>
<dbReference type="GO" id="GO:0005737">
    <property type="term" value="C:cytoplasm"/>
    <property type="evidence" value="ECO:0007669"/>
    <property type="project" value="UniProtKB-SubCell"/>
</dbReference>
<feature type="compositionally biased region" description="Basic and acidic residues" evidence="6">
    <location>
        <begin position="27"/>
        <end position="47"/>
    </location>
</feature>
<keyword evidence="5" id="KW-0464">Manganese</keyword>
<dbReference type="AlphaFoldDB" id="A0AAW2HDV8"/>
<accession>A0AAW2HDV8</accession>
<dbReference type="EMBL" id="JARGDH010000005">
    <property type="protein sequence ID" value="KAL0267761.1"/>
    <property type="molecule type" value="Genomic_DNA"/>
</dbReference>
<proteinExistence type="predicted"/>
<evidence type="ECO:0000256" key="1">
    <source>
        <dbReference type="ARBA" id="ARBA00004496"/>
    </source>
</evidence>
<dbReference type="PANTHER" id="PTHR12112">
    <property type="entry name" value="BNIP - RELATED"/>
    <property type="match status" value="1"/>
</dbReference>
<dbReference type="PROSITE" id="PS50191">
    <property type="entry name" value="CRAL_TRIO"/>
    <property type="match status" value="1"/>
</dbReference>
<feature type="region of interest" description="Disordered" evidence="6">
    <location>
        <begin position="1"/>
        <end position="74"/>
    </location>
</feature>
<evidence type="ECO:0000256" key="3">
    <source>
        <dbReference type="ARBA" id="ARBA00022723"/>
    </source>
</evidence>
<evidence type="ECO:0000256" key="4">
    <source>
        <dbReference type="ARBA" id="ARBA00022801"/>
    </source>
</evidence>
<feature type="compositionally biased region" description="Polar residues" evidence="6">
    <location>
        <begin position="62"/>
        <end position="74"/>
    </location>
</feature>
<dbReference type="SUPFAM" id="SSF52087">
    <property type="entry name" value="CRAL/TRIO domain"/>
    <property type="match status" value="1"/>
</dbReference>
<protein>
    <recommendedName>
        <fullName evidence="7">CRAL-TRIO domain-containing protein</fullName>
    </recommendedName>
</protein>
<dbReference type="InterPro" id="IPR001251">
    <property type="entry name" value="CRAL-TRIO_dom"/>
</dbReference>
<evidence type="ECO:0000256" key="5">
    <source>
        <dbReference type="ARBA" id="ARBA00023211"/>
    </source>
</evidence>
<dbReference type="FunFam" id="3.40.525.10:FF:000001">
    <property type="entry name" value="BCL2/adenovirus E1B protein-interacting protein 2"/>
    <property type="match status" value="1"/>
</dbReference>
<dbReference type="Gene3D" id="3.40.525.10">
    <property type="entry name" value="CRAL-TRIO lipid binding domain"/>
    <property type="match status" value="1"/>
</dbReference>
<keyword evidence="4" id="KW-0378">Hydrolase</keyword>
<evidence type="ECO:0000313" key="8">
    <source>
        <dbReference type="EMBL" id="KAL0267761.1"/>
    </source>
</evidence>
<dbReference type="Pfam" id="PF13716">
    <property type="entry name" value="CRAL_TRIO_2"/>
    <property type="match status" value="1"/>
</dbReference>
<dbReference type="InterPro" id="IPR036865">
    <property type="entry name" value="CRAL-TRIO_dom_sf"/>
</dbReference>
<dbReference type="InterPro" id="IPR022181">
    <property type="entry name" value="Bcl2-/adenovirus-E1B"/>
</dbReference>
<evidence type="ECO:0000259" key="7">
    <source>
        <dbReference type="PROSITE" id="PS50191"/>
    </source>
</evidence>
<dbReference type="CDD" id="cd00170">
    <property type="entry name" value="SEC14"/>
    <property type="match status" value="1"/>
</dbReference>
<evidence type="ECO:0000256" key="2">
    <source>
        <dbReference type="ARBA" id="ARBA00022490"/>
    </source>
</evidence>
<organism evidence="8">
    <name type="scientific">Menopon gallinae</name>
    <name type="common">poultry shaft louse</name>
    <dbReference type="NCBI Taxonomy" id="328185"/>
    <lineage>
        <taxon>Eukaryota</taxon>
        <taxon>Metazoa</taxon>
        <taxon>Ecdysozoa</taxon>
        <taxon>Arthropoda</taxon>
        <taxon>Hexapoda</taxon>
        <taxon>Insecta</taxon>
        <taxon>Pterygota</taxon>
        <taxon>Neoptera</taxon>
        <taxon>Paraneoptera</taxon>
        <taxon>Psocodea</taxon>
        <taxon>Troctomorpha</taxon>
        <taxon>Phthiraptera</taxon>
        <taxon>Amblycera</taxon>
        <taxon>Menoponidae</taxon>
        <taxon>Menopon</taxon>
    </lineage>
</organism>
<reference evidence="8" key="1">
    <citation type="journal article" date="2024" name="Gigascience">
        <title>Chromosome-level genome of the poultry shaft louse Menopon gallinae provides insight into the host-switching and adaptive evolution of parasitic lice.</title>
        <authorList>
            <person name="Xu Y."/>
            <person name="Ma L."/>
            <person name="Liu S."/>
            <person name="Liang Y."/>
            <person name="Liu Q."/>
            <person name="He Z."/>
            <person name="Tian L."/>
            <person name="Duan Y."/>
            <person name="Cai W."/>
            <person name="Li H."/>
            <person name="Song F."/>
        </authorList>
    </citation>
    <scope>NUCLEOTIDE SEQUENCE</scope>
    <source>
        <strain evidence="8">Cailab_2023a</strain>
    </source>
</reference>
<keyword evidence="2" id="KW-0963">Cytoplasm</keyword>
<feature type="domain" description="CRAL-TRIO" evidence="7">
    <location>
        <begin position="242"/>
        <end position="400"/>
    </location>
</feature>
<gene>
    <name evidence="8" type="ORF">PYX00_009937</name>
</gene>